<dbReference type="Gene3D" id="3.40.970.40">
    <property type="entry name" value="fibrinogen binding protein from staphylococcus aureus domain like"/>
    <property type="match status" value="1"/>
</dbReference>
<name>A0ABS2R7I6_9BACI</name>
<feature type="coiled-coil region" evidence="5">
    <location>
        <begin position="373"/>
        <end position="400"/>
    </location>
</feature>
<accession>A0ABS2R7I6</accession>
<comment type="function">
    <text evidence="5">Key component of the ribosome quality control system (RQC), a ribosome-associated complex that mediates the extraction of incompletely synthesized nascent chains from stalled ribosomes and their subsequent degradation. RqcH recruits Ala-charged tRNA, and with RqcP directs the elongation of stalled nascent chains on 50S ribosomal subunits, leading to non-templated C-terminal alanine extensions (Ala tail). The Ala tail promotes nascent chain degradation. May add between 1 and at least 8 Ala residues. Binds to stalled 50S ribosomal subunits.</text>
</comment>
<dbReference type="Gene3D" id="1.10.8.50">
    <property type="match status" value="1"/>
</dbReference>
<feature type="domain" description="NFACT RNA-binding" evidence="6">
    <location>
        <begin position="453"/>
        <end position="541"/>
    </location>
</feature>
<dbReference type="EMBL" id="JAFBFH010000016">
    <property type="protein sequence ID" value="MBM7715611.1"/>
    <property type="molecule type" value="Genomic_DNA"/>
</dbReference>
<evidence type="ECO:0000256" key="5">
    <source>
        <dbReference type="HAMAP-Rule" id="MF_00844"/>
    </source>
</evidence>
<dbReference type="RefSeq" id="WP_205179430.1">
    <property type="nucleotide sequence ID" value="NZ_JAFBFH010000016.1"/>
</dbReference>
<evidence type="ECO:0000313" key="7">
    <source>
        <dbReference type="EMBL" id="MBM7715611.1"/>
    </source>
</evidence>
<dbReference type="PANTHER" id="PTHR15239">
    <property type="entry name" value="NUCLEAR EXPORT MEDIATOR FACTOR NEMF"/>
    <property type="match status" value="1"/>
</dbReference>
<evidence type="ECO:0000256" key="3">
    <source>
        <dbReference type="ARBA" id="ARBA00022884"/>
    </source>
</evidence>
<comment type="subunit">
    <text evidence="5">Associates with stalled 50S ribosomal subunits. Binds to RqcP.</text>
</comment>
<keyword evidence="8" id="KW-1185">Reference proteome</keyword>
<proteinExistence type="inferred from homology"/>
<dbReference type="Pfam" id="PF05670">
    <property type="entry name" value="NFACT-R_1"/>
    <property type="match status" value="1"/>
</dbReference>
<evidence type="ECO:0000256" key="1">
    <source>
        <dbReference type="ARBA" id="ARBA00022555"/>
    </source>
</evidence>
<keyword evidence="1 5" id="KW-0820">tRNA-binding</keyword>
<feature type="coiled-coil region" evidence="5">
    <location>
        <begin position="284"/>
        <end position="322"/>
    </location>
</feature>
<gene>
    <name evidence="5" type="primary">rqcH</name>
    <name evidence="7" type="ORF">JOC94_002600</name>
</gene>
<sequence length="569" mass="65586">MAFDGLFTRAMAKELDEALTGGRVHKIYQPYKNEVMIIIRNKGKNVKLLVSAHPNYSRVQITEETTVNPEEPPMFCMILRKHLERATVQSVYQPGLERIIVIEMKGRNDLGDETIKQLKIEIMGRHSNIILVNKDTQKIIDSIKHIPSSLNSYRTILPGSTYVYPPPQEKEDPFKADKLDILKHIDFNAGKIDKQIVQRFAGISPVAAKEIVFRAGLVNPKTLPPVFLNIMEKLKLHQYDYSLTVTEHKSDFYLFPLKHIGDKHKSFTSLSEMLDHFYFGKAERDRVRQQTLDLERLMKNEKEKNEKKLIKLEATLEKAEKADELQLLGELLTANMHAVKKGMKEIEVINYYDENGGKLTIPLDPRKSPAENAQNYFKKYQKAKNSIQAVKEQMELAMEEIRYFDVLLQQLESASVKDIEEIREELIEGGYIRRKAKRGFKKKSDAKPLIEKYRSSDQTDILVGKNNKQNDYLTNKLARRDDIWLHTKDIPGSHVVIRSKEPSEQTLLEAAMLAAYFSKAKHSSSVPVDYTKVRHVHKPKGAKPGFVIYDHQETLYVTPDEEQVKAMRI</sequence>
<comment type="caution">
    <text evidence="7">The sequence shown here is derived from an EMBL/GenBank/DDBJ whole genome shotgun (WGS) entry which is preliminary data.</text>
</comment>
<keyword evidence="5" id="KW-0175">Coiled coil</keyword>
<dbReference type="PANTHER" id="PTHR15239:SF6">
    <property type="entry name" value="RIBOSOME QUALITY CONTROL COMPLEX SUBUNIT NEMF"/>
    <property type="match status" value="1"/>
</dbReference>
<dbReference type="InterPro" id="IPR043682">
    <property type="entry name" value="RqcH_bacterial"/>
</dbReference>
<organism evidence="7 8">
    <name type="scientific">Siminovitchia thermophila</name>
    <dbReference type="NCBI Taxonomy" id="1245522"/>
    <lineage>
        <taxon>Bacteria</taxon>
        <taxon>Bacillati</taxon>
        <taxon>Bacillota</taxon>
        <taxon>Bacilli</taxon>
        <taxon>Bacillales</taxon>
        <taxon>Bacillaceae</taxon>
        <taxon>Siminovitchia</taxon>
    </lineage>
</organism>
<dbReference type="InterPro" id="IPR008532">
    <property type="entry name" value="NFACT_RNA-bd"/>
</dbReference>
<comment type="similarity">
    <text evidence="5">Belongs to the NEMF family.</text>
</comment>
<dbReference type="Gene3D" id="2.30.310.10">
    <property type="entry name" value="ibrinogen binding protein from staphylococcus aureus domain"/>
    <property type="match status" value="1"/>
</dbReference>
<dbReference type="Proteomes" id="UP000823485">
    <property type="component" value="Unassembled WGS sequence"/>
</dbReference>
<evidence type="ECO:0000256" key="2">
    <source>
        <dbReference type="ARBA" id="ARBA00022730"/>
    </source>
</evidence>
<dbReference type="InterPro" id="IPR051608">
    <property type="entry name" value="RQC_Subunit_NEMF"/>
</dbReference>
<reference evidence="7 8" key="1">
    <citation type="submission" date="2021-01" db="EMBL/GenBank/DDBJ databases">
        <title>Genomic Encyclopedia of Type Strains, Phase IV (KMG-IV): sequencing the most valuable type-strain genomes for metagenomic binning, comparative biology and taxonomic classification.</title>
        <authorList>
            <person name="Goeker M."/>
        </authorList>
    </citation>
    <scope>NUCLEOTIDE SEQUENCE [LARGE SCALE GENOMIC DNA]</scope>
    <source>
        <strain evidence="7 8">DSM 105453</strain>
    </source>
</reference>
<dbReference type="Pfam" id="PF05833">
    <property type="entry name" value="NFACT_N"/>
    <property type="match status" value="1"/>
</dbReference>
<keyword evidence="2 5" id="KW-0699">rRNA-binding</keyword>
<evidence type="ECO:0000259" key="6">
    <source>
        <dbReference type="Pfam" id="PF05670"/>
    </source>
</evidence>
<keyword evidence="3 5" id="KW-0694">RNA-binding</keyword>
<dbReference type="HAMAP" id="MF_00844_B">
    <property type="entry name" value="RqcH_B"/>
    <property type="match status" value="1"/>
</dbReference>
<protein>
    <recommendedName>
        <fullName evidence="5">Rqc2 homolog RqcH</fullName>
        <shortName evidence="5">RqcH</shortName>
    </recommendedName>
</protein>
<keyword evidence="4 5" id="KW-0648">Protein biosynthesis</keyword>
<evidence type="ECO:0000256" key="4">
    <source>
        <dbReference type="ARBA" id="ARBA00022917"/>
    </source>
</evidence>
<evidence type="ECO:0000313" key="8">
    <source>
        <dbReference type="Proteomes" id="UP000823485"/>
    </source>
</evidence>